<reference evidence="3" key="2">
    <citation type="submission" date="2025-08" db="UniProtKB">
        <authorList>
            <consortium name="RefSeq"/>
        </authorList>
    </citation>
    <scope>IDENTIFICATION</scope>
    <source>
        <tissue evidence="3">Leaf</tissue>
    </source>
</reference>
<dbReference type="RefSeq" id="XP_056685029.1">
    <property type="nucleotide sequence ID" value="XM_056829051.1"/>
</dbReference>
<evidence type="ECO:0000313" key="3">
    <source>
        <dbReference type="RefSeq" id="XP_056685029.1"/>
    </source>
</evidence>
<organism evidence="2 3">
    <name type="scientific">Spinacia oleracea</name>
    <name type="common">Spinach</name>
    <dbReference type="NCBI Taxonomy" id="3562"/>
    <lineage>
        <taxon>Eukaryota</taxon>
        <taxon>Viridiplantae</taxon>
        <taxon>Streptophyta</taxon>
        <taxon>Embryophyta</taxon>
        <taxon>Tracheophyta</taxon>
        <taxon>Spermatophyta</taxon>
        <taxon>Magnoliopsida</taxon>
        <taxon>eudicotyledons</taxon>
        <taxon>Gunneridae</taxon>
        <taxon>Pentapetalae</taxon>
        <taxon>Caryophyllales</taxon>
        <taxon>Chenopodiaceae</taxon>
        <taxon>Chenopodioideae</taxon>
        <taxon>Anserineae</taxon>
        <taxon>Spinacia</taxon>
    </lineage>
</organism>
<evidence type="ECO:0000256" key="1">
    <source>
        <dbReference type="SAM" id="Phobius"/>
    </source>
</evidence>
<reference evidence="2" key="1">
    <citation type="journal article" date="2021" name="Nat. Commun.">
        <title>Genomic analyses provide insights into spinach domestication and the genetic basis of agronomic traits.</title>
        <authorList>
            <person name="Cai X."/>
            <person name="Sun X."/>
            <person name="Xu C."/>
            <person name="Sun H."/>
            <person name="Wang X."/>
            <person name="Ge C."/>
            <person name="Zhang Z."/>
            <person name="Wang Q."/>
            <person name="Fei Z."/>
            <person name="Jiao C."/>
            <person name="Wang Q."/>
        </authorList>
    </citation>
    <scope>NUCLEOTIDE SEQUENCE [LARGE SCALE GENOMIC DNA]</scope>
    <source>
        <strain evidence="2">cv. Varoflay</strain>
    </source>
</reference>
<evidence type="ECO:0000313" key="2">
    <source>
        <dbReference type="Proteomes" id="UP000813463"/>
    </source>
</evidence>
<feature type="transmembrane region" description="Helical" evidence="1">
    <location>
        <begin position="20"/>
        <end position="38"/>
    </location>
</feature>
<dbReference type="GeneID" id="130461114"/>
<feature type="transmembrane region" description="Helical" evidence="1">
    <location>
        <begin position="133"/>
        <end position="154"/>
    </location>
</feature>
<protein>
    <submittedName>
        <fullName evidence="3">Protein transport protein Sec61 subunit alpha-like</fullName>
    </submittedName>
</protein>
<feature type="transmembrane region" description="Helical" evidence="1">
    <location>
        <begin position="66"/>
        <end position="86"/>
    </location>
</feature>
<name>A0ABM3QNV3_SPIOL</name>
<dbReference type="Proteomes" id="UP000813463">
    <property type="component" value="Chromosome 5"/>
</dbReference>
<keyword evidence="1" id="KW-0472">Membrane</keyword>
<accession>A0ABM3QNV3</accession>
<gene>
    <name evidence="3" type="primary">LOC130461114</name>
</gene>
<proteinExistence type="predicted"/>
<sequence>MGDLVRPFVDETQNTNKKAPFWIKLIWFVMMLLVLIGLRRIRPTSVPMAFIVFFPTSVLRKYAQKWLGILIAVGIVVAWVLCEIYGSVDEVGVGNAILNVVIMCSCGIIVIFLKKFEKRYGLQYKGTSLLKTVYWICLHLVGVLVGVFLVRLVYRDGIAATANLVVKAFTRPKNPSLLLFILSLVLFLNFLKKSVKKKLM</sequence>
<keyword evidence="2" id="KW-1185">Reference proteome</keyword>
<keyword evidence="1" id="KW-1133">Transmembrane helix</keyword>
<keyword evidence="1" id="KW-0812">Transmembrane</keyword>
<feature type="transmembrane region" description="Helical" evidence="1">
    <location>
        <begin position="174"/>
        <end position="191"/>
    </location>
</feature>
<feature type="transmembrane region" description="Helical" evidence="1">
    <location>
        <begin position="92"/>
        <end position="113"/>
    </location>
</feature>